<dbReference type="AlphaFoldDB" id="A0A5C3QEQ6"/>
<feature type="compositionally biased region" description="Polar residues" evidence="1">
    <location>
        <begin position="1"/>
        <end position="15"/>
    </location>
</feature>
<dbReference type="Gene3D" id="3.30.710.10">
    <property type="entry name" value="Potassium Channel Kv1.1, Chain A"/>
    <property type="match status" value="1"/>
</dbReference>
<feature type="region of interest" description="Disordered" evidence="1">
    <location>
        <begin position="433"/>
        <end position="553"/>
    </location>
</feature>
<reference evidence="3 4" key="1">
    <citation type="journal article" date="2019" name="Nat. Ecol. Evol.">
        <title>Megaphylogeny resolves global patterns of mushroom evolution.</title>
        <authorList>
            <person name="Varga T."/>
            <person name="Krizsan K."/>
            <person name="Foldi C."/>
            <person name="Dima B."/>
            <person name="Sanchez-Garcia M."/>
            <person name="Sanchez-Ramirez S."/>
            <person name="Szollosi G.J."/>
            <person name="Szarkandi J.G."/>
            <person name="Papp V."/>
            <person name="Albert L."/>
            <person name="Andreopoulos W."/>
            <person name="Angelini C."/>
            <person name="Antonin V."/>
            <person name="Barry K.W."/>
            <person name="Bougher N.L."/>
            <person name="Buchanan P."/>
            <person name="Buyck B."/>
            <person name="Bense V."/>
            <person name="Catcheside P."/>
            <person name="Chovatia M."/>
            <person name="Cooper J."/>
            <person name="Damon W."/>
            <person name="Desjardin D."/>
            <person name="Finy P."/>
            <person name="Geml J."/>
            <person name="Haridas S."/>
            <person name="Hughes K."/>
            <person name="Justo A."/>
            <person name="Karasinski D."/>
            <person name="Kautmanova I."/>
            <person name="Kiss B."/>
            <person name="Kocsube S."/>
            <person name="Kotiranta H."/>
            <person name="LaButti K.M."/>
            <person name="Lechner B.E."/>
            <person name="Liimatainen K."/>
            <person name="Lipzen A."/>
            <person name="Lukacs Z."/>
            <person name="Mihaltcheva S."/>
            <person name="Morgado L.N."/>
            <person name="Niskanen T."/>
            <person name="Noordeloos M.E."/>
            <person name="Ohm R.A."/>
            <person name="Ortiz-Santana B."/>
            <person name="Ovrebo C."/>
            <person name="Racz N."/>
            <person name="Riley R."/>
            <person name="Savchenko A."/>
            <person name="Shiryaev A."/>
            <person name="Soop K."/>
            <person name="Spirin V."/>
            <person name="Szebenyi C."/>
            <person name="Tomsovsky M."/>
            <person name="Tulloss R.E."/>
            <person name="Uehling J."/>
            <person name="Grigoriev I.V."/>
            <person name="Vagvolgyi C."/>
            <person name="Papp T."/>
            <person name="Martin F.M."/>
            <person name="Miettinen O."/>
            <person name="Hibbett D.S."/>
            <person name="Nagy L.G."/>
        </authorList>
    </citation>
    <scope>NUCLEOTIDE SEQUENCE [LARGE SCALE GENOMIC DNA]</scope>
    <source>
        <strain evidence="3 4">CBS 309.79</strain>
    </source>
</reference>
<dbReference type="Proteomes" id="UP000305067">
    <property type="component" value="Unassembled WGS sequence"/>
</dbReference>
<dbReference type="InterPro" id="IPR000210">
    <property type="entry name" value="BTB/POZ_dom"/>
</dbReference>
<dbReference type="Pfam" id="PF00651">
    <property type="entry name" value="BTB"/>
    <property type="match status" value="1"/>
</dbReference>
<keyword evidence="4" id="KW-1185">Reference proteome</keyword>
<feature type="domain" description="BTB" evidence="2">
    <location>
        <begin position="326"/>
        <end position="402"/>
    </location>
</feature>
<feature type="compositionally biased region" description="Low complexity" evidence="1">
    <location>
        <begin position="492"/>
        <end position="503"/>
    </location>
</feature>
<dbReference type="EMBL" id="ML178828">
    <property type="protein sequence ID" value="TFL00555.1"/>
    <property type="molecule type" value="Genomic_DNA"/>
</dbReference>
<protein>
    <recommendedName>
        <fullName evidence="2">BTB domain-containing protein</fullName>
    </recommendedName>
</protein>
<evidence type="ECO:0000313" key="4">
    <source>
        <dbReference type="Proteomes" id="UP000305067"/>
    </source>
</evidence>
<dbReference type="CDD" id="cd18186">
    <property type="entry name" value="BTB_POZ_ZBTB_KLHL-like"/>
    <property type="match status" value="1"/>
</dbReference>
<dbReference type="OrthoDB" id="288590at2759"/>
<feature type="compositionally biased region" description="Low complexity" evidence="1">
    <location>
        <begin position="16"/>
        <end position="28"/>
    </location>
</feature>
<accession>A0A5C3QEQ6</accession>
<name>A0A5C3QEQ6_9AGAR</name>
<dbReference type="PROSITE" id="PS50097">
    <property type="entry name" value="BTB"/>
    <property type="match status" value="1"/>
</dbReference>
<feature type="compositionally biased region" description="Low complexity" evidence="1">
    <location>
        <begin position="37"/>
        <end position="52"/>
    </location>
</feature>
<organism evidence="3 4">
    <name type="scientific">Pterulicium gracile</name>
    <dbReference type="NCBI Taxonomy" id="1884261"/>
    <lineage>
        <taxon>Eukaryota</taxon>
        <taxon>Fungi</taxon>
        <taxon>Dikarya</taxon>
        <taxon>Basidiomycota</taxon>
        <taxon>Agaricomycotina</taxon>
        <taxon>Agaricomycetes</taxon>
        <taxon>Agaricomycetidae</taxon>
        <taxon>Agaricales</taxon>
        <taxon>Pleurotineae</taxon>
        <taxon>Pterulaceae</taxon>
        <taxon>Pterulicium</taxon>
    </lineage>
</organism>
<dbReference type="SUPFAM" id="SSF54695">
    <property type="entry name" value="POZ domain"/>
    <property type="match status" value="1"/>
</dbReference>
<gene>
    <name evidence="3" type="ORF">BDV98DRAFT_569203</name>
</gene>
<proteinExistence type="predicted"/>
<feature type="compositionally biased region" description="Polar residues" evidence="1">
    <location>
        <begin position="435"/>
        <end position="453"/>
    </location>
</feature>
<feature type="compositionally biased region" description="Low complexity" evidence="1">
    <location>
        <begin position="62"/>
        <end position="76"/>
    </location>
</feature>
<evidence type="ECO:0000259" key="2">
    <source>
        <dbReference type="PROSITE" id="PS50097"/>
    </source>
</evidence>
<feature type="region of interest" description="Disordered" evidence="1">
    <location>
        <begin position="1"/>
        <end position="80"/>
    </location>
</feature>
<dbReference type="PANTHER" id="PTHR24413">
    <property type="entry name" value="SPECKLE-TYPE POZ PROTEIN"/>
    <property type="match status" value="1"/>
</dbReference>
<evidence type="ECO:0000256" key="1">
    <source>
        <dbReference type="SAM" id="MobiDB-lite"/>
    </source>
</evidence>
<sequence>MADQVQRISSPLSVHSSPARSASFSARPHWPWTTYTHQSSSSSVHSAASSQQYTGGASEQRPLASSSSTPLPSVNLRSQSTAPPALAPSYLMHQEETMRQWSFIGFEWMIHDLSRLRNVVEGLQETFEVSNQEVPPCPEGFEVLRETPLLGDGRFNLEVTQDSHTSEGLDAATKTLNLSVLVTSLMVDRGYETPASIMVAIKCQDDRVGERGARAGKWIWERWENDWLFREGSEVWECPLPTLSSLLENVKIAATDSLVLCVQIHSPTGPFIPQQPQSYYVPRELLEGLESLLDDANTGDVKFVCLQRLAPEGPRSPAPHSRQSSSSPTETLARKRVIWAHSNILSQRSEYFSTMLSSSFSESAGAHPEGRRIHTIVVEEADFETTYWLLKFCYANWLKFKDVDEPRAAIEGIGAGWNIKWLSSGPGEWEWKPFRSSSSEGALNTDSRSTTSGDGEGIRSPFSENPVSPSTNVTTTATRVPPQSNKMPSTARSVSGPSVPRRSQGSSSTGQDGRVKLVPLTTTQSSYSGVPHPLSPHSQRQIHVDPHAHPTPEPASASALAMYIVAHRYAMPNLATLALEHMMATISPQTGFTLLLASTVWVEIHSLIEDYVVEKWEQVSTTAEFEACCAEVAAGEWGPDGGKAMMKLFRRLQSPGVLGVVRA</sequence>
<dbReference type="InterPro" id="IPR011333">
    <property type="entry name" value="SKP1/BTB/POZ_sf"/>
</dbReference>
<feature type="compositionally biased region" description="Polar residues" evidence="1">
    <location>
        <begin position="462"/>
        <end position="491"/>
    </location>
</feature>
<dbReference type="STRING" id="1884261.A0A5C3QEQ6"/>
<evidence type="ECO:0000313" key="3">
    <source>
        <dbReference type="EMBL" id="TFL00555.1"/>
    </source>
</evidence>